<organism evidence="2 3">
    <name type="scientific">Botrytis galanthina</name>
    <dbReference type="NCBI Taxonomy" id="278940"/>
    <lineage>
        <taxon>Eukaryota</taxon>
        <taxon>Fungi</taxon>
        <taxon>Dikarya</taxon>
        <taxon>Ascomycota</taxon>
        <taxon>Pezizomycotina</taxon>
        <taxon>Leotiomycetes</taxon>
        <taxon>Helotiales</taxon>
        <taxon>Sclerotiniaceae</taxon>
        <taxon>Botrytis</taxon>
    </lineage>
</organism>
<comment type="caution">
    <text evidence="2">The sequence shown here is derived from an EMBL/GenBank/DDBJ whole genome shotgun (WGS) entry which is preliminary data.</text>
</comment>
<evidence type="ECO:0000256" key="1">
    <source>
        <dbReference type="SAM" id="MobiDB-lite"/>
    </source>
</evidence>
<feature type="region of interest" description="Disordered" evidence="1">
    <location>
        <begin position="1"/>
        <end position="39"/>
    </location>
</feature>
<accession>A0A4S8QZX2</accession>
<dbReference type="Proteomes" id="UP000308671">
    <property type="component" value="Unassembled WGS sequence"/>
</dbReference>
<gene>
    <name evidence="2" type="ORF">BGAL_0180g00100</name>
</gene>
<dbReference type="Pfam" id="PF04749">
    <property type="entry name" value="PLAC8"/>
    <property type="match status" value="1"/>
</dbReference>
<dbReference type="EMBL" id="PQXL01000180">
    <property type="protein sequence ID" value="THV49762.1"/>
    <property type="molecule type" value="Genomic_DNA"/>
</dbReference>
<evidence type="ECO:0000313" key="2">
    <source>
        <dbReference type="EMBL" id="THV49762.1"/>
    </source>
</evidence>
<dbReference type="NCBIfam" id="TIGR01571">
    <property type="entry name" value="A_thal_Cys_rich"/>
    <property type="match status" value="1"/>
</dbReference>
<evidence type="ECO:0000313" key="3">
    <source>
        <dbReference type="Proteomes" id="UP000308671"/>
    </source>
</evidence>
<evidence type="ECO:0008006" key="4">
    <source>
        <dbReference type="Google" id="ProtNLM"/>
    </source>
</evidence>
<name>A0A4S8QZX2_9HELO</name>
<protein>
    <recommendedName>
        <fullName evidence="4">DUF614 domain protein</fullName>
    </recommendedName>
</protein>
<reference evidence="2 3" key="1">
    <citation type="submission" date="2017-12" db="EMBL/GenBank/DDBJ databases">
        <title>Comparative genomics of Botrytis spp.</title>
        <authorList>
            <person name="Valero-Jimenez C.A."/>
            <person name="Tapia P."/>
            <person name="Veloso J."/>
            <person name="Silva-Moreno E."/>
            <person name="Staats M."/>
            <person name="Valdes J.H."/>
            <person name="Van Kan J.A.L."/>
        </authorList>
    </citation>
    <scope>NUCLEOTIDE SEQUENCE [LARGE SCALE GENOMIC DNA]</scope>
    <source>
        <strain evidence="2 3">MUCL435</strain>
    </source>
</reference>
<proteinExistence type="predicted"/>
<keyword evidence="3" id="KW-1185">Reference proteome</keyword>
<dbReference type="AlphaFoldDB" id="A0A4S8QZX2"/>
<dbReference type="OrthoDB" id="1045822at2759"/>
<feature type="compositionally biased region" description="Low complexity" evidence="1">
    <location>
        <begin position="20"/>
        <end position="32"/>
    </location>
</feature>
<dbReference type="InterPro" id="IPR006461">
    <property type="entry name" value="PLAC_motif_containing"/>
</dbReference>
<dbReference type="PANTHER" id="PTHR15907">
    <property type="entry name" value="DUF614 FAMILY PROTEIN-RELATED"/>
    <property type="match status" value="1"/>
</dbReference>
<sequence length="178" mass="20272">MAEKIIQLEPTMEQQPLAIPQDQQPQEQEPPQTSYSSPDVVEQSEWSNSIWNCFSPSSLCLKAFFCPCFVYGKTQHRLNKDPNLRGYSRFNNDCFIWAGAQWCGLGAIFTVLQRRQIRAEYGIGKAGEGEVKDIALSWCCHCCVLMQQEKEVIMRNQGSDVFSQGYQKTEPMAMAQTD</sequence>